<keyword evidence="2" id="KW-1003">Cell membrane</keyword>
<feature type="transmembrane region" description="Helical" evidence="7">
    <location>
        <begin position="35"/>
        <end position="57"/>
    </location>
</feature>
<accession>A0ABW2CU72</accession>
<proteinExistence type="predicted"/>
<organism evidence="8 9">
    <name type="scientific">Actinomadura yumaensis</name>
    <dbReference type="NCBI Taxonomy" id="111807"/>
    <lineage>
        <taxon>Bacteria</taxon>
        <taxon>Bacillati</taxon>
        <taxon>Actinomycetota</taxon>
        <taxon>Actinomycetes</taxon>
        <taxon>Streptosporangiales</taxon>
        <taxon>Thermomonosporaceae</taxon>
        <taxon>Actinomadura</taxon>
    </lineage>
</organism>
<dbReference type="RefSeq" id="WP_309240201.1">
    <property type="nucleotide sequence ID" value="NZ_JBHSXE010000001.1"/>
</dbReference>
<evidence type="ECO:0000313" key="8">
    <source>
        <dbReference type="EMBL" id="MFC6885352.1"/>
    </source>
</evidence>
<keyword evidence="9" id="KW-1185">Reference proteome</keyword>
<keyword evidence="4 7" id="KW-1133">Transmembrane helix</keyword>
<dbReference type="EMBL" id="JBHSXS010000036">
    <property type="protein sequence ID" value="MFC6885352.1"/>
    <property type="molecule type" value="Genomic_DNA"/>
</dbReference>
<feature type="transmembrane region" description="Helical" evidence="7">
    <location>
        <begin position="209"/>
        <end position="231"/>
    </location>
</feature>
<evidence type="ECO:0000256" key="5">
    <source>
        <dbReference type="ARBA" id="ARBA00023136"/>
    </source>
</evidence>
<keyword evidence="3 7" id="KW-0812">Transmembrane</keyword>
<evidence type="ECO:0000313" key="9">
    <source>
        <dbReference type="Proteomes" id="UP001596380"/>
    </source>
</evidence>
<comment type="caution">
    <text evidence="8">The sequence shown here is derived from an EMBL/GenBank/DDBJ whole genome shotgun (WGS) entry which is preliminary data.</text>
</comment>
<dbReference type="Proteomes" id="UP001596380">
    <property type="component" value="Unassembled WGS sequence"/>
</dbReference>
<feature type="transmembrane region" description="Helical" evidence="7">
    <location>
        <begin position="107"/>
        <end position="126"/>
    </location>
</feature>
<comment type="subcellular location">
    <subcellularLocation>
        <location evidence="1">Cell membrane</location>
        <topology evidence="1">Multi-pass membrane protein</topology>
    </subcellularLocation>
</comment>
<reference evidence="9" key="1">
    <citation type="journal article" date="2019" name="Int. J. Syst. Evol. Microbiol.">
        <title>The Global Catalogue of Microorganisms (GCM) 10K type strain sequencing project: providing services to taxonomists for standard genome sequencing and annotation.</title>
        <authorList>
            <consortium name="The Broad Institute Genomics Platform"/>
            <consortium name="The Broad Institute Genome Sequencing Center for Infectious Disease"/>
            <person name="Wu L."/>
            <person name="Ma J."/>
        </authorList>
    </citation>
    <scope>NUCLEOTIDE SEQUENCE [LARGE SCALE GENOMIC DNA]</scope>
    <source>
        <strain evidence="9">JCM 3369</strain>
    </source>
</reference>
<evidence type="ECO:0000256" key="2">
    <source>
        <dbReference type="ARBA" id="ARBA00022475"/>
    </source>
</evidence>
<evidence type="ECO:0000256" key="3">
    <source>
        <dbReference type="ARBA" id="ARBA00022692"/>
    </source>
</evidence>
<feature type="region of interest" description="Disordered" evidence="6">
    <location>
        <begin position="277"/>
        <end position="302"/>
    </location>
</feature>
<feature type="transmembrane region" description="Helical" evidence="7">
    <location>
        <begin position="146"/>
        <end position="165"/>
    </location>
</feature>
<evidence type="ECO:0000256" key="7">
    <source>
        <dbReference type="SAM" id="Phobius"/>
    </source>
</evidence>
<evidence type="ECO:0000256" key="6">
    <source>
        <dbReference type="SAM" id="MobiDB-lite"/>
    </source>
</evidence>
<evidence type="ECO:0000256" key="4">
    <source>
        <dbReference type="ARBA" id="ARBA00022989"/>
    </source>
</evidence>
<name>A0ABW2CU72_9ACTN</name>
<sequence>MDASHPGPFADASHPGPGPFAHGGHGSHGEFGAEALGPLLVIALVLAAYLVAAARLGRDGGRPWSRWRAGAFAAGAVALAAALSPPLSSWAHEDFRGHMAQHLLIGMYAPLGLVLGAPVTLVLRAAGPAAGRRIGRLLGSAPMHALAHPVTALLLNAGGLYALYATPLYEATAARPFAHELVHVHFLLSGCLFAWAVAGPDPAPRRPPVPVRLVVMGAAIAAHATLAQLMYAGLLDVRAPAVQVMGGAELMYYGGDIAEILLAVALIATWRPRRAGARRSAAPRPVRRRPGARPRPKAQRAQ</sequence>
<feature type="transmembrane region" description="Helical" evidence="7">
    <location>
        <begin position="177"/>
        <end position="197"/>
    </location>
</feature>
<keyword evidence="5 7" id="KW-0472">Membrane</keyword>
<dbReference type="Pfam" id="PF09678">
    <property type="entry name" value="Caa3_CtaG"/>
    <property type="match status" value="1"/>
</dbReference>
<gene>
    <name evidence="8" type="ORF">ACFQKB_36725</name>
</gene>
<feature type="transmembrane region" description="Helical" evidence="7">
    <location>
        <begin position="251"/>
        <end position="270"/>
    </location>
</feature>
<protein>
    <submittedName>
        <fullName evidence="8">Cytochrome c oxidase assembly protein</fullName>
    </submittedName>
</protein>
<evidence type="ECO:0000256" key="1">
    <source>
        <dbReference type="ARBA" id="ARBA00004651"/>
    </source>
</evidence>
<feature type="region of interest" description="Disordered" evidence="6">
    <location>
        <begin position="1"/>
        <end position="25"/>
    </location>
</feature>
<feature type="transmembrane region" description="Helical" evidence="7">
    <location>
        <begin position="69"/>
        <end position="87"/>
    </location>
</feature>
<feature type="compositionally biased region" description="Basic residues" evidence="6">
    <location>
        <begin position="285"/>
        <end position="302"/>
    </location>
</feature>
<dbReference type="InterPro" id="IPR019108">
    <property type="entry name" value="Caa3_assmbl_CtaG-rel"/>
</dbReference>